<dbReference type="PROSITE" id="PS50883">
    <property type="entry name" value="EAL"/>
    <property type="match status" value="1"/>
</dbReference>
<evidence type="ECO:0000259" key="2">
    <source>
        <dbReference type="PROSITE" id="PS50883"/>
    </source>
</evidence>
<dbReference type="CDD" id="cd01948">
    <property type="entry name" value="EAL"/>
    <property type="match status" value="1"/>
</dbReference>
<dbReference type="InterPro" id="IPR000160">
    <property type="entry name" value="GGDEF_dom"/>
</dbReference>
<keyword evidence="1" id="KW-0812">Transmembrane</keyword>
<dbReference type="CDD" id="cd01949">
    <property type="entry name" value="GGDEF"/>
    <property type="match status" value="1"/>
</dbReference>
<dbReference type="SUPFAM" id="SSF141868">
    <property type="entry name" value="EAL domain-like"/>
    <property type="match status" value="1"/>
</dbReference>
<reference evidence="4 5" key="1">
    <citation type="submission" date="2020-07" db="EMBL/GenBank/DDBJ databases">
        <title>Complete genome sequence of Mycolicibacterium litorale like strain isolated from cardiac implantable electronic device infection.</title>
        <authorList>
            <person name="Fukano H."/>
            <person name="Miyama H."/>
            <person name="Hoshino Y."/>
        </authorList>
    </citation>
    <scope>NUCLEOTIDE SEQUENCE [LARGE SCALE GENOMIC DNA]</scope>
    <source>
        <strain evidence="4 5">NIIDNTM18</strain>
    </source>
</reference>
<dbReference type="PROSITE" id="PS50887">
    <property type="entry name" value="GGDEF"/>
    <property type="match status" value="1"/>
</dbReference>
<sequence>MAVWGKLALTSGGSVAVNSARWRLGIFAAVGVLAWGNALALYGADTARAVAAVLQAVIGISALCIAVLVARRTTGVARWWRLLVAAAMASWLVAEVAWFLSAGGDGEGGAPLFAVVAYFLPPVLSLAAMVVLARGGGGLHGRHDGPLRHSRAVAVLDGLVAAVAFSILAYIAGLGARTGAALPRSERTAVVVAYSVLELVVVVVAALMAMAYRRNRPDRVNYLLLSGGVLTIATSDRLAAYLQTVGVEAGDLWGGVGFALGPLIIAFALAEVRPQPASGRGQDAMDWLQAFLPYIGFLFIIGLLSYHLLIGARMPAPATFAVLVMIGLVTARQVVAMRAQRLLTRQLYEAQRRLAHQVHHDALTGLPNRLLFAQRLDEAMRHGNFVLIFVDIDDFKEVNDQFGHAAGDELLCAVGDRLRQCVGHSDTLARIGGDEFAILVEGDDDAPEVVADRLRVALRDPFPVHGSSVRVRASMGLVRPSADEPAPTSDDLLRQADISMYAGKRLGKDTAVVYRPSSGVTVDFVSALRQAEGGAPAGFTLAYQPVVRLPHAVPVAVEALARWTAPNGMQIPPETFVAVAEGAGLGAVLDATVLELACREVRESGLDVALHVNIGAARLGNTAFEEQVAQTLARHGMEPGRLVLEITETVPIVDLSKGAAAIRRLGTLGVKVAIDDFGTGFNSLNYLHTLPVDVVKLDRSLAGGGDPGRDLALYRSVIGLCDALGLEVIAEGIEYPEQVDTLLAAGCHLAQGHLFGRAMPMSDVCREFAADREEAVSEP</sequence>
<feature type="transmembrane region" description="Helical" evidence="1">
    <location>
        <begin position="49"/>
        <end position="70"/>
    </location>
</feature>
<dbReference type="SMART" id="SM00052">
    <property type="entry name" value="EAL"/>
    <property type="match status" value="1"/>
</dbReference>
<protein>
    <submittedName>
        <fullName evidence="4">GGDEF-domain containing protein</fullName>
    </submittedName>
</protein>
<dbReference type="SUPFAM" id="SSF55073">
    <property type="entry name" value="Nucleotide cyclase"/>
    <property type="match status" value="1"/>
</dbReference>
<accession>A0A6S6P2X8</accession>
<dbReference type="SMART" id="SM00267">
    <property type="entry name" value="GGDEF"/>
    <property type="match status" value="1"/>
</dbReference>
<dbReference type="InterPro" id="IPR029787">
    <property type="entry name" value="Nucleotide_cyclase"/>
</dbReference>
<dbReference type="Gene3D" id="3.30.70.270">
    <property type="match status" value="1"/>
</dbReference>
<gene>
    <name evidence="4" type="ORF">NIIDNTM18_16440</name>
</gene>
<dbReference type="AlphaFoldDB" id="A0A6S6P2X8"/>
<dbReference type="EMBL" id="AP023287">
    <property type="protein sequence ID" value="BCI52366.1"/>
    <property type="molecule type" value="Genomic_DNA"/>
</dbReference>
<feature type="transmembrane region" description="Helical" evidence="1">
    <location>
        <begin position="154"/>
        <end position="176"/>
    </location>
</feature>
<dbReference type="Pfam" id="PF00990">
    <property type="entry name" value="GGDEF"/>
    <property type="match status" value="1"/>
</dbReference>
<dbReference type="Gene3D" id="3.20.20.450">
    <property type="entry name" value="EAL domain"/>
    <property type="match status" value="1"/>
</dbReference>
<dbReference type="InterPro" id="IPR052155">
    <property type="entry name" value="Biofilm_reg_signaling"/>
</dbReference>
<evidence type="ECO:0000259" key="3">
    <source>
        <dbReference type="PROSITE" id="PS50887"/>
    </source>
</evidence>
<feature type="domain" description="EAL" evidence="2">
    <location>
        <begin position="521"/>
        <end position="772"/>
    </location>
</feature>
<dbReference type="Proteomes" id="UP000515734">
    <property type="component" value="Chromosome"/>
</dbReference>
<dbReference type="InterPro" id="IPR043128">
    <property type="entry name" value="Rev_trsase/Diguanyl_cyclase"/>
</dbReference>
<keyword evidence="1" id="KW-0472">Membrane</keyword>
<dbReference type="PANTHER" id="PTHR44757">
    <property type="entry name" value="DIGUANYLATE CYCLASE DGCP"/>
    <property type="match status" value="1"/>
</dbReference>
<feature type="transmembrane region" description="Helical" evidence="1">
    <location>
        <begin position="291"/>
        <end position="310"/>
    </location>
</feature>
<dbReference type="InterPro" id="IPR001633">
    <property type="entry name" value="EAL_dom"/>
</dbReference>
<keyword evidence="1" id="KW-1133">Transmembrane helix</keyword>
<feature type="transmembrane region" description="Helical" evidence="1">
    <location>
        <begin position="316"/>
        <end position="335"/>
    </location>
</feature>
<proteinExistence type="predicted"/>
<evidence type="ECO:0000256" key="1">
    <source>
        <dbReference type="SAM" id="Phobius"/>
    </source>
</evidence>
<dbReference type="InterPro" id="IPR035919">
    <property type="entry name" value="EAL_sf"/>
</dbReference>
<feature type="transmembrane region" description="Helical" evidence="1">
    <location>
        <begin position="24"/>
        <end position="43"/>
    </location>
</feature>
<evidence type="ECO:0000313" key="5">
    <source>
        <dbReference type="Proteomes" id="UP000515734"/>
    </source>
</evidence>
<feature type="transmembrane region" description="Helical" evidence="1">
    <location>
        <begin position="188"/>
        <end position="210"/>
    </location>
</feature>
<feature type="domain" description="GGDEF" evidence="3">
    <location>
        <begin position="383"/>
        <end position="516"/>
    </location>
</feature>
<feature type="transmembrane region" description="Helical" evidence="1">
    <location>
        <begin position="112"/>
        <end position="133"/>
    </location>
</feature>
<feature type="transmembrane region" description="Helical" evidence="1">
    <location>
        <begin position="82"/>
        <end position="100"/>
    </location>
</feature>
<evidence type="ECO:0000313" key="4">
    <source>
        <dbReference type="EMBL" id="BCI52366.1"/>
    </source>
</evidence>
<feature type="transmembrane region" description="Helical" evidence="1">
    <location>
        <begin position="252"/>
        <end position="270"/>
    </location>
</feature>
<dbReference type="NCBIfam" id="TIGR00254">
    <property type="entry name" value="GGDEF"/>
    <property type="match status" value="1"/>
</dbReference>
<dbReference type="PANTHER" id="PTHR44757:SF2">
    <property type="entry name" value="BIOFILM ARCHITECTURE MAINTENANCE PROTEIN MBAA"/>
    <property type="match status" value="1"/>
</dbReference>
<dbReference type="Pfam" id="PF00563">
    <property type="entry name" value="EAL"/>
    <property type="match status" value="1"/>
</dbReference>
<organism evidence="4 5">
    <name type="scientific">Mycolicibacterium litorale</name>
    <dbReference type="NCBI Taxonomy" id="758802"/>
    <lineage>
        <taxon>Bacteria</taxon>
        <taxon>Bacillati</taxon>
        <taxon>Actinomycetota</taxon>
        <taxon>Actinomycetes</taxon>
        <taxon>Mycobacteriales</taxon>
        <taxon>Mycobacteriaceae</taxon>
        <taxon>Mycolicibacterium</taxon>
    </lineage>
</organism>
<name>A0A6S6P2X8_9MYCO</name>